<dbReference type="Proteomes" id="UP000199503">
    <property type="component" value="Unassembled WGS sequence"/>
</dbReference>
<gene>
    <name evidence="3" type="ORF">SAMN04488000_101757</name>
</gene>
<accession>A0A1H9C009</accession>
<organism evidence="3 4">
    <name type="scientific">Lentzea albida</name>
    <dbReference type="NCBI Taxonomy" id="65499"/>
    <lineage>
        <taxon>Bacteria</taxon>
        <taxon>Bacillati</taxon>
        <taxon>Actinomycetota</taxon>
        <taxon>Actinomycetes</taxon>
        <taxon>Pseudonocardiales</taxon>
        <taxon>Pseudonocardiaceae</taxon>
        <taxon>Lentzea</taxon>
    </lineage>
</organism>
<evidence type="ECO:0000256" key="1">
    <source>
        <dbReference type="SAM" id="MobiDB-lite"/>
    </source>
</evidence>
<evidence type="ECO:0000256" key="2">
    <source>
        <dbReference type="SAM" id="SignalP"/>
    </source>
</evidence>
<evidence type="ECO:0000313" key="3">
    <source>
        <dbReference type="EMBL" id="SEP94499.1"/>
    </source>
</evidence>
<feature type="region of interest" description="Disordered" evidence="1">
    <location>
        <begin position="60"/>
        <end position="79"/>
    </location>
</feature>
<reference evidence="4" key="1">
    <citation type="submission" date="2016-10" db="EMBL/GenBank/DDBJ databases">
        <authorList>
            <person name="Varghese N."/>
            <person name="Submissions S."/>
        </authorList>
    </citation>
    <scope>NUCLEOTIDE SEQUENCE [LARGE SCALE GENOMIC DNA]</scope>
    <source>
        <strain evidence="4">DSM 44437</strain>
    </source>
</reference>
<proteinExistence type="predicted"/>
<dbReference type="AlphaFoldDB" id="A0A1H9C009"/>
<feature type="chain" id="PRO_5038479800" description="PknH-like extracellular domain-containing protein" evidence="2">
    <location>
        <begin position="24"/>
        <end position="223"/>
    </location>
</feature>
<name>A0A1H9C009_9PSEU</name>
<keyword evidence="2" id="KW-0732">Signal</keyword>
<dbReference type="PROSITE" id="PS51257">
    <property type="entry name" value="PROKAR_LIPOPROTEIN"/>
    <property type="match status" value="1"/>
</dbReference>
<evidence type="ECO:0000313" key="4">
    <source>
        <dbReference type="Proteomes" id="UP000199503"/>
    </source>
</evidence>
<protein>
    <recommendedName>
        <fullName evidence="5">PknH-like extracellular domain-containing protein</fullName>
    </recommendedName>
</protein>
<keyword evidence="4" id="KW-1185">Reference proteome</keyword>
<evidence type="ECO:0008006" key="5">
    <source>
        <dbReference type="Google" id="ProtNLM"/>
    </source>
</evidence>
<dbReference type="STRING" id="65499.SAMN04488000_101757"/>
<dbReference type="EMBL" id="FOFV01000001">
    <property type="protein sequence ID" value="SEP94499.1"/>
    <property type="molecule type" value="Genomic_DNA"/>
</dbReference>
<feature type="signal peptide" evidence="2">
    <location>
        <begin position="1"/>
        <end position="23"/>
    </location>
</feature>
<sequence length="223" mass="23599">MRVKRLATVMCALALTACTPTPTGPPPAVSLAPASTSDLVKAIDVKVKAALMPPETFDDVGGRFQSDKPKLTAEPTGTHGELSRVCEGVKADSGVSTSRNRVWAGPVIINQIVFGLVGADARHVLGAVRDKARSCRTWVDEAGKPEREVEADVELPELEGVEGSYAFCSSLTEISPPVWGCEAFLVRGDLVVGLRVVSGTEQMARQHLPEAARRAARSLAEVG</sequence>